<sequence length="232" mass="24730">MLLDAARACVLAVGFRRTTLTEVARRAGVSRMTVYRRFPDARSLVAALMTREFRGLLDQAAVEAERAAAGGVRQRLVAATVACVHRLVENPLLRTVLELDPELLLPYLVERIGSTQRLAEQFLRERVVAGHRDGSVRRGDADAQARMLFLTAQAVVLAPRPAISGVAMSTLLDELAHHLDAALRPPADALPPAEAADNPADALPPAEAADNPADALRSPEAADNTADAGGAR</sequence>
<dbReference type="SUPFAM" id="SSF46689">
    <property type="entry name" value="Homeodomain-like"/>
    <property type="match status" value="1"/>
</dbReference>
<dbReference type="InterPro" id="IPR050109">
    <property type="entry name" value="HTH-type_TetR-like_transc_reg"/>
</dbReference>
<evidence type="ECO:0000313" key="6">
    <source>
        <dbReference type="Proteomes" id="UP000298860"/>
    </source>
</evidence>
<accession>A0A4D4J6D5</accession>
<dbReference type="InterPro" id="IPR009057">
    <property type="entry name" value="Homeodomain-like_sf"/>
</dbReference>
<dbReference type="PANTHER" id="PTHR30055:SF153">
    <property type="entry name" value="HTH-TYPE TRANSCRIPTIONAL REPRESSOR RV3405C"/>
    <property type="match status" value="1"/>
</dbReference>
<gene>
    <name evidence="5" type="ORF">GTS_17720</name>
</gene>
<organism evidence="5 6">
    <name type="scientific">Gandjariella thermophila</name>
    <dbReference type="NCBI Taxonomy" id="1931992"/>
    <lineage>
        <taxon>Bacteria</taxon>
        <taxon>Bacillati</taxon>
        <taxon>Actinomycetota</taxon>
        <taxon>Actinomycetes</taxon>
        <taxon>Pseudonocardiales</taxon>
        <taxon>Pseudonocardiaceae</taxon>
        <taxon>Gandjariella</taxon>
    </lineage>
</organism>
<dbReference type="InterPro" id="IPR036271">
    <property type="entry name" value="Tet_transcr_reg_TetR-rel_C_sf"/>
</dbReference>
<keyword evidence="6" id="KW-1185">Reference proteome</keyword>
<dbReference type="PRINTS" id="PR00455">
    <property type="entry name" value="HTHTETR"/>
</dbReference>
<name>A0A4D4J6D5_9PSEU</name>
<dbReference type="InterPro" id="IPR001647">
    <property type="entry name" value="HTH_TetR"/>
</dbReference>
<dbReference type="PROSITE" id="PS50977">
    <property type="entry name" value="HTH_TETR_2"/>
    <property type="match status" value="1"/>
</dbReference>
<dbReference type="SUPFAM" id="SSF48498">
    <property type="entry name" value="Tetracyclin repressor-like, C-terminal domain"/>
    <property type="match status" value="1"/>
</dbReference>
<evidence type="ECO:0000256" key="3">
    <source>
        <dbReference type="SAM" id="MobiDB-lite"/>
    </source>
</evidence>
<feature type="region of interest" description="Disordered" evidence="3">
    <location>
        <begin position="185"/>
        <end position="232"/>
    </location>
</feature>
<dbReference type="AlphaFoldDB" id="A0A4D4J6D5"/>
<feature type="compositionally biased region" description="Low complexity" evidence="3">
    <location>
        <begin position="185"/>
        <end position="216"/>
    </location>
</feature>
<comment type="caution">
    <text evidence="5">The sequence shown here is derived from an EMBL/GenBank/DDBJ whole genome shotgun (WGS) entry which is preliminary data.</text>
</comment>
<dbReference type="Proteomes" id="UP000298860">
    <property type="component" value="Unassembled WGS sequence"/>
</dbReference>
<dbReference type="PANTHER" id="PTHR30055">
    <property type="entry name" value="HTH-TYPE TRANSCRIPTIONAL REGULATOR RUTR"/>
    <property type="match status" value="1"/>
</dbReference>
<dbReference type="Gene3D" id="1.10.10.60">
    <property type="entry name" value="Homeodomain-like"/>
    <property type="match status" value="1"/>
</dbReference>
<dbReference type="Pfam" id="PF00440">
    <property type="entry name" value="TetR_N"/>
    <property type="match status" value="1"/>
</dbReference>
<keyword evidence="1 2" id="KW-0238">DNA-binding</keyword>
<evidence type="ECO:0000256" key="1">
    <source>
        <dbReference type="ARBA" id="ARBA00023125"/>
    </source>
</evidence>
<feature type="DNA-binding region" description="H-T-H motif" evidence="2">
    <location>
        <begin position="19"/>
        <end position="38"/>
    </location>
</feature>
<protein>
    <submittedName>
        <fullName evidence="5">TetR family transcriptional regulator</fullName>
    </submittedName>
</protein>
<evidence type="ECO:0000313" key="5">
    <source>
        <dbReference type="EMBL" id="GDY30139.1"/>
    </source>
</evidence>
<evidence type="ECO:0000259" key="4">
    <source>
        <dbReference type="PROSITE" id="PS50977"/>
    </source>
</evidence>
<dbReference type="EMBL" id="BJFL01000006">
    <property type="protein sequence ID" value="GDY30139.1"/>
    <property type="molecule type" value="Genomic_DNA"/>
</dbReference>
<proteinExistence type="predicted"/>
<dbReference type="GO" id="GO:0000976">
    <property type="term" value="F:transcription cis-regulatory region binding"/>
    <property type="evidence" value="ECO:0007669"/>
    <property type="project" value="TreeGrafter"/>
</dbReference>
<feature type="domain" description="HTH tetR-type" evidence="4">
    <location>
        <begin position="1"/>
        <end position="56"/>
    </location>
</feature>
<reference evidence="6" key="1">
    <citation type="submission" date="2019-04" db="EMBL/GenBank/DDBJ databases">
        <title>Draft genome sequence of Pseudonocardiaceae bacterium SL3-2-4.</title>
        <authorList>
            <person name="Ningsih F."/>
            <person name="Yokota A."/>
            <person name="Sakai Y."/>
            <person name="Nanatani K."/>
            <person name="Yabe S."/>
            <person name="Oetari A."/>
            <person name="Sjamsuridzal W."/>
        </authorList>
    </citation>
    <scope>NUCLEOTIDE SEQUENCE [LARGE SCALE GENOMIC DNA]</scope>
    <source>
        <strain evidence="6">SL3-2-4</strain>
    </source>
</reference>
<evidence type="ECO:0000256" key="2">
    <source>
        <dbReference type="PROSITE-ProRule" id="PRU00335"/>
    </source>
</evidence>
<dbReference type="GO" id="GO:0003700">
    <property type="term" value="F:DNA-binding transcription factor activity"/>
    <property type="evidence" value="ECO:0007669"/>
    <property type="project" value="TreeGrafter"/>
</dbReference>
<dbReference type="Gene3D" id="1.10.357.10">
    <property type="entry name" value="Tetracycline Repressor, domain 2"/>
    <property type="match status" value="1"/>
</dbReference>